<comment type="caution">
    <text evidence="8">The sequence shown here is derived from an EMBL/GenBank/DDBJ whole genome shotgun (WGS) entry which is preliminary data.</text>
</comment>
<dbReference type="GO" id="GO:0003995">
    <property type="term" value="F:acyl-CoA dehydrogenase activity"/>
    <property type="evidence" value="ECO:0007669"/>
    <property type="project" value="TreeGrafter"/>
</dbReference>
<keyword evidence="5" id="KW-0560">Oxidoreductase</keyword>
<dbReference type="EMBL" id="BARS01038582">
    <property type="protein sequence ID" value="GAG24273.1"/>
    <property type="molecule type" value="Genomic_DNA"/>
</dbReference>
<dbReference type="InterPro" id="IPR036250">
    <property type="entry name" value="AcylCo_DH-like_C"/>
</dbReference>
<sequence length="255" mass="27594">TLIGGSEELKQKYCPQMTTELAAFSLTEPEAGSDVANLQTRAVLKGDEYILNGTKCFCTDGNEAHFITVFAKTDPAAGARGISAFLIEKGTPGLSVGKIEDQMGMRGTPACEIILEDCPVPRENLLGKEGEGFRIAMQTFDRSRPFDAALAVGIATGALEYAIDYAKERVQFGRPIADLQAIQFMLADMATQTEAARQLVYRAATLVDQGTPDSKASAMANYYATDVGVKVTNDAMQVLGGYGYMRDYPLEQKMR</sequence>
<dbReference type="InterPro" id="IPR009075">
    <property type="entry name" value="AcylCo_DH/oxidase_C"/>
</dbReference>
<comment type="cofactor">
    <cofactor evidence="1">
        <name>FAD</name>
        <dbReference type="ChEBI" id="CHEBI:57692"/>
    </cofactor>
</comment>
<dbReference type="Gene3D" id="1.20.140.10">
    <property type="entry name" value="Butyryl-CoA Dehydrogenase, subunit A, domain 3"/>
    <property type="match status" value="1"/>
</dbReference>
<accession>X0WID4</accession>
<comment type="similarity">
    <text evidence="2">Belongs to the acyl-CoA dehydrogenase family.</text>
</comment>
<organism evidence="8">
    <name type="scientific">marine sediment metagenome</name>
    <dbReference type="NCBI Taxonomy" id="412755"/>
    <lineage>
        <taxon>unclassified sequences</taxon>
        <taxon>metagenomes</taxon>
        <taxon>ecological metagenomes</taxon>
    </lineage>
</organism>
<dbReference type="Pfam" id="PF00441">
    <property type="entry name" value="Acyl-CoA_dh_1"/>
    <property type="match status" value="1"/>
</dbReference>
<name>X0WID4_9ZZZZ</name>
<feature type="non-terminal residue" evidence="8">
    <location>
        <position position="1"/>
    </location>
</feature>
<dbReference type="Pfam" id="PF02770">
    <property type="entry name" value="Acyl-CoA_dh_M"/>
    <property type="match status" value="1"/>
</dbReference>
<dbReference type="InterPro" id="IPR009100">
    <property type="entry name" value="AcylCoA_DH/oxidase_NM_dom_sf"/>
</dbReference>
<dbReference type="PANTHER" id="PTHR43884">
    <property type="entry name" value="ACYL-COA DEHYDROGENASE"/>
    <property type="match status" value="1"/>
</dbReference>
<protein>
    <recommendedName>
        <fullName evidence="9">Acyl-CoA dehydrogenase</fullName>
    </recommendedName>
</protein>
<feature type="domain" description="Acyl-CoA oxidase/dehydrogenase middle" evidence="7">
    <location>
        <begin position="23"/>
        <end position="118"/>
    </location>
</feature>
<dbReference type="SUPFAM" id="SSF56645">
    <property type="entry name" value="Acyl-CoA dehydrogenase NM domain-like"/>
    <property type="match status" value="1"/>
</dbReference>
<evidence type="ECO:0000313" key="8">
    <source>
        <dbReference type="EMBL" id="GAG24273.1"/>
    </source>
</evidence>
<proteinExistence type="inferred from homology"/>
<evidence type="ECO:0000256" key="1">
    <source>
        <dbReference type="ARBA" id="ARBA00001974"/>
    </source>
</evidence>
<keyword evidence="4" id="KW-0274">FAD</keyword>
<evidence type="ECO:0000256" key="3">
    <source>
        <dbReference type="ARBA" id="ARBA00022630"/>
    </source>
</evidence>
<dbReference type="FunFam" id="2.40.110.10:FF:000001">
    <property type="entry name" value="Acyl-CoA dehydrogenase, mitochondrial"/>
    <property type="match status" value="1"/>
</dbReference>
<dbReference type="InterPro" id="IPR006091">
    <property type="entry name" value="Acyl-CoA_Oxase/DH_mid-dom"/>
</dbReference>
<feature type="non-terminal residue" evidence="8">
    <location>
        <position position="255"/>
    </location>
</feature>
<evidence type="ECO:0008006" key="9">
    <source>
        <dbReference type="Google" id="ProtNLM"/>
    </source>
</evidence>
<dbReference type="SUPFAM" id="SSF47203">
    <property type="entry name" value="Acyl-CoA dehydrogenase C-terminal domain-like"/>
    <property type="match status" value="1"/>
</dbReference>
<dbReference type="AlphaFoldDB" id="X0WID4"/>
<keyword evidence="3" id="KW-0285">Flavoprotein</keyword>
<gene>
    <name evidence="8" type="ORF">S01H1_59026</name>
</gene>
<dbReference type="Gene3D" id="2.40.110.10">
    <property type="entry name" value="Butyryl-CoA Dehydrogenase, subunit A, domain 2"/>
    <property type="match status" value="1"/>
</dbReference>
<evidence type="ECO:0000256" key="2">
    <source>
        <dbReference type="ARBA" id="ARBA00009347"/>
    </source>
</evidence>
<dbReference type="PANTHER" id="PTHR43884:SF12">
    <property type="entry name" value="ISOVALERYL-COA DEHYDROGENASE, MITOCHONDRIAL-RELATED"/>
    <property type="match status" value="1"/>
</dbReference>
<dbReference type="InterPro" id="IPR046373">
    <property type="entry name" value="Acyl-CoA_Oxase/DH_mid-dom_sf"/>
</dbReference>
<feature type="domain" description="Acyl-CoA dehydrogenase/oxidase C-terminal" evidence="6">
    <location>
        <begin position="130"/>
        <end position="255"/>
    </location>
</feature>
<evidence type="ECO:0000259" key="6">
    <source>
        <dbReference type="Pfam" id="PF00441"/>
    </source>
</evidence>
<evidence type="ECO:0000256" key="5">
    <source>
        <dbReference type="ARBA" id="ARBA00023002"/>
    </source>
</evidence>
<evidence type="ECO:0000259" key="7">
    <source>
        <dbReference type="Pfam" id="PF02770"/>
    </source>
</evidence>
<dbReference type="FunFam" id="1.20.140.10:FF:000004">
    <property type="entry name" value="Acyl-CoA dehydrogenase FadE25"/>
    <property type="match status" value="1"/>
</dbReference>
<evidence type="ECO:0000256" key="4">
    <source>
        <dbReference type="ARBA" id="ARBA00022827"/>
    </source>
</evidence>
<reference evidence="8" key="1">
    <citation type="journal article" date="2014" name="Front. Microbiol.">
        <title>High frequency of phylogenetically diverse reductive dehalogenase-homologous genes in deep subseafloor sedimentary metagenomes.</title>
        <authorList>
            <person name="Kawai M."/>
            <person name="Futagami T."/>
            <person name="Toyoda A."/>
            <person name="Takaki Y."/>
            <person name="Nishi S."/>
            <person name="Hori S."/>
            <person name="Arai W."/>
            <person name="Tsubouchi T."/>
            <person name="Morono Y."/>
            <person name="Uchiyama I."/>
            <person name="Ito T."/>
            <person name="Fujiyama A."/>
            <person name="Inagaki F."/>
            <person name="Takami H."/>
        </authorList>
    </citation>
    <scope>NUCLEOTIDE SEQUENCE</scope>
    <source>
        <strain evidence="8">Expedition CK06-06</strain>
    </source>
</reference>